<name>A0ABD1FCK0_HYPHA</name>
<evidence type="ECO:0000313" key="5">
    <source>
        <dbReference type="EMBL" id="KAL1516982.1"/>
    </source>
</evidence>
<dbReference type="PROSITE" id="PS01179">
    <property type="entry name" value="PID"/>
    <property type="match status" value="1"/>
</dbReference>
<feature type="coiled-coil region" evidence="2">
    <location>
        <begin position="288"/>
        <end position="336"/>
    </location>
</feature>
<dbReference type="EMBL" id="JBDJPC010000001">
    <property type="protein sequence ID" value="KAL1516982.1"/>
    <property type="molecule type" value="Genomic_DNA"/>
</dbReference>
<protein>
    <recommendedName>
        <fullName evidence="4">PID domain-containing protein</fullName>
    </recommendedName>
</protein>
<evidence type="ECO:0000259" key="4">
    <source>
        <dbReference type="PROSITE" id="PS01179"/>
    </source>
</evidence>
<keyword evidence="1 2" id="KW-0175">Coiled coil</keyword>
<dbReference type="Pfam" id="PF00640">
    <property type="entry name" value="PID"/>
    <property type="match status" value="1"/>
</dbReference>
<dbReference type="Proteomes" id="UP001566132">
    <property type="component" value="Unassembled WGS sequence"/>
</dbReference>
<keyword evidence="6" id="KW-1185">Reference proteome</keyword>
<evidence type="ECO:0000256" key="1">
    <source>
        <dbReference type="ARBA" id="ARBA00023054"/>
    </source>
</evidence>
<dbReference type="PANTHER" id="PTHR11232">
    <property type="entry name" value="PHOSPHOTYROSINE INTERACTION DOMAIN-CONTAINING FAMILY MEMBER"/>
    <property type="match status" value="1"/>
</dbReference>
<sequence>MPSKRQYDLVQNDDYDTKIPLHPEEAFHHGITFQAKFIGMLDVPRPTSRVEIVAAMRRIRYEFKAKGIKKKKVSIEVSVDGVKVTLRRKKKRRHWSDDKSMLFHNPIYRIFYVSHDSQDLKIFSYIARDGASNVFKCAVFKANKKSQAMRIVRTVGQAFEVCHKLSIGAPEDNYDDEQDTTLTQDLLSDRLSDVASDKPKKDVTLDGANSDKNSLPPDDSSLKDSYAENSISKSPGRIDILPPPHSNNNNSSRKSPLHAETYASPNSDSSLKGNTNPPPPLLPPPGSALSAHHEIQLLREQLEQQRQQTQAAVAQLQLVREQMQAEQTARMEAQARTHQLLVHNKELLDHIAALVAHFPQDKPEHQSSPPHMTMPQPMQQTKEQKPELPQLDPNLVLQALGLSMDNRSATVPCQSPLRTTFNSPGAGIFRFSYPPSPFQDTSLEAQLRMQALSYPPLSPTYAFGYPQLPYLSQSLYNFPVQNSQFGAYATLPRNYSNIENPRTSRHSEPRQIPSLYTMKEERVKEDPIISGMNKKFSTGPGCQLSVPTLQRRASSINLPEMVNNCDNHRGFNVNSPNENSGETQFIKPLSQVGTLTTTDSEGRVRVIVPVPSEEGDILSNLRISDELRLMNGPGICRSASERVPNKSELLSQVERTMWARHTTK</sequence>
<comment type="caution">
    <text evidence="5">The sequence shown here is derived from an EMBL/GenBank/DDBJ whole genome shotgun (WGS) entry which is preliminary data.</text>
</comment>
<feature type="region of interest" description="Disordered" evidence="3">
    <location>
        <begin position="192"/>
        <end position="288"/>
    </location>
</feature>
<dbReference type="InterPro" id="IPR051133">
    <property type="entry name" value="Adapter_Engulfment-Domain"/>
</dbReference>
<feature type="compositionally biased region" description="Basic and acidic residues" evidence="3">
    <location>
        <begin position="192"/>
        <end position="204"/>
    </location>
</feature>
<feature type="compositionally biased region" description="Pro residues" evidence="3">
    <location>
        <begin position="276"/>
        <end position="286"/>
    </location>
</feature>
<dbReference type="InterPro" id="IPR006020">
    <property type="entry name" value="PTB/PI_dom"/>
</dbReference>
<dbReference type="PANTHER" id="PTHR11232:SF17">
    <property type="entry name" value="CAPON-LIKE PROTEIN"/>
    <property type="match status" value="1"/>
</dbReference>
<reference evidence="5 6" key="1">
    <citation type="submission" date="2024-05" db="EMBL/GenBank/DDBJ databases">
        <title>Genetic variation in Jamaican populations of the coffee berry borer (Hypothenemus hampei).</title>
        <authorList>
            <person name="Errbii M."/>
            <person name="Myrie A."/>
        </authorList>
    </citation>
    <scope>NUCLEOTIDE SEQUENCE [LARGE SCALE GENOMIC DNA]</scope>
    <source>
        <strain evidence="5">JA-Hopewell-2020-01-JO</strain>
        <tissue evidence="5">Whole body</tissue>
    </source>
</reference>
<accession>A0ABD1FCK0</accession>
<evidence type="ECO:0000256" key="2">
    <source>
        <dbReference type="SAM" id="Coils"/>
    </source>
</evidence>
<dbReference type="AlphaFoldDB" id="A0ABD1FCK0"/>
<feature type="compositionally biased region" description="Polar residues" evidence="3">
    <location>
        <begin position="263"/>
        <end position="275"/>
    </location>
</feature>
<feature type="compositionally biased region" description="Low complexity" evidence="3">
    <location>
        <begin position="366"/>
        <end position="380"/>
    </location>
</feature>
<feature type="domain" description="PID" evidence="4">
    <location>
        <begin position="30"/>
        <end position="171"/>
    </location>
</feature>
<organism evidence="5 6">
    <name type="scientific">Hypothenemus hampei</name>
    <name type="common">Coffee berry borer</name>
    <dbReference type="NCBI Taxonomy" id="57062"/>
    <lineage>
        <taxon>Eukaryota</taxon>
        <taxon>Metazoa</taxon>
        <taxon>Ecdysozoa</taxon>
        <taxon>Arthropoda</taxon>
        <taxon>Hexapoda</taxon>
        <taxon>Insecta</taxon>
        <taxon>Pterygota</taxon>
        <taxon>Neoptera</taxon>
        <taxon>Endopterygota</taxon>
        <taxon>Coleoptera</taxon>
        <taxon>Polyphaga</taxon>
        <taxon>Cucujiformia</taxon>
        <taxon>Curculionidae</taxon>
        <taxon>Scolytinae</taxon>
        <taxon>Hypothenemus</taxon>
    </lineage>
</organism>
<dbReference type="InterPro" id="IPR011993">
    <property type="entry name" value="PH-like_dom_sf"/>
</dbReference>
<dbReference type="SMART" id="SM00462">
    <property type="entry name" value="PTB"/>
    <property type="match status" value="1"/>
</dbReference>
<dbReference type="CDD" id="cd01270">
    <property type="entry name" value="PTB_CAPON-like"/>
    <property type="match status" value="1"/>
</dbReference>
<evidence type="ECO:0000256" key="3">
    <source>
        <dbReference type="SAM" id="MobiDB-lite"/>
    </source>
</evidence>
<proteinExistence type="predicted"/>
<evidence type="ECO:0000313" key="6">
    <source>
        <dbReference type="Proteomes" id="UP001566132"/>
    </source>
</evidence>
<dbReference type="FunFam" id="2.30.29.30:FF:000124">
    <property type="entry name" value="carboxyl-terminal PDZ ligand of neuronal nitric oxide synthase protein-like"/>
    <property type="match status" value="1"/>
</dbReference>
<feature type="region of interest" description="Disordered" evidence="3">
    <location>
        <begin position="361"/>
        <end position="380"/>
    </location>
</feature>
<dbReference type="SUPFAM" id="SSF50729">
    <property type="entry name" value="PH domain-like"/>
    <property type="match status" value="1"/>
</dbReference>
<gene>
    <name evidence="5" type="ORF">ABEB36_000806</name>
</gene>
<dbReference type="Gene3D" id="2.30.29.30">
    <property type="entry name" value="Pleckstrin-homology domain (PH domain)/Phosphotyrosine-binding domain (PTB)"/>
    <property type="match status" value="1"/>
</dbReference>